<keyword evidence="2" id="KW-1185">Reference proteome</keyword>
<organism evidence="1 2">
    <name type="scientific">Sporormia fimetaria CBS 119925</name>
    <dbReference type="NCBI Taxonomy" id="1340428"/>
    <lineage>
        <taxon>Eukaryota</taxon>
        <taxon>Fungi</taxon>
        <taxon>Dikarya</taxon>
        <taxon>Ascomycota</taxon>
        <taxon>Pezizomycotina</taxon>
        <taxon>Dothideomycetes</taxon>
        <taxon>Pleosporomycetidae</taxon>
        <taxon>Pleosporales</taxon>
        <taxon>Sporormiaceae</taxon>
        <taxon>Sporormia</taxon>
    </lineage>
</organism>
<evidence type="ECO:0000313" key="1">
    <source>
        <dbReference type="EMBL" id="KAF2747631.1"/>
    </source>
</evidence>
<name>A0A6A6VEN6_9PLEO</name>
<proteinExistence type="predicted"/>
<dbReference type="EMBL" id="MU006572">
    <property type="protein sequence ID" value="KAF2747631.1"/>
    <property type="molecule type" value="Genomic_DNA"/>
</dbReference>
<sequence>MSERMVGRCCESSSGFEKGLCEMRPKASCDMFAGGVLVEEQAASGQGNPAPIRPCSKQALPRPAEIRAAEVKDDDKPQQGTTRQPAMHALFSHRAIFPRASAHSAYLAAEACGHGERLHAARRAARGKRLSSAQGALYDSHTRLLVFNIHLCCPIVSAIFFHSQPHQPQRPPFLLNSRTRPKPFGHAGSCLEPPAVPSLHAACHVTQDNGFCFSLPCGTSTEENGAISTSVYPRNSRFCRPDCVAPSMLVVF</sequence>
<dbReference type="Proteomes" id="UP000799440">
    <property type="component" value="Unassembled WGS sequence"/>
</dbReference>
<evidence type="ECO:0000313" key="2">
    <source>
        <dbReference type="Proteomes" id="UP000799440"/>
    </source>
</evidence>
<accession>A0A6A6VEN6</accession>
<reference evidence="1" key="1">
    <citation type="journal article" date="2020" name="Stud. Mycol.">
        <title>101 Dothideomycetes genomes: a test case for predicting lifestyles and emergence of pathogens.</title>
        <authorList>
            <person name="Haridas S."/>
            <person name="Albert R."/>
            <person name="Binder M."/>
            <person name="Bloem J."/>
            <person name="Labutti K."/>
            <person name="Salamov A."/>
            <person name="Andreopoulos B."/>
            <person name="Baker S."/>
            <person name="Barry K."/>
            <person name="Bills G."/>
            <person name="Bluhm B."/>
            <person name="Cannon C."/>
            <person name="Castanera R."/>
            <person name="Culley D."/>
            <person name="Daum C."/>
            <person name="Ezra D."/>
            <person name="Gonzalez J."/>
            <person name="Henrissat B."/>
            <person name="Kuo A."/>
            <person name="Liang C."/>
            <person name="Lipzen A."/>
            <person name="Lutzoni F."/>
            <person name="Magnuson J."/>
            <person name="Mondo S."/>
            <person name="Nolan M."/>
            <person name="Ohm R."/>
            <person name="Pangilinan J."/>
            <person name="Park H.-J."/>
            <person name="Ramirez L."/>
            <person name="Alfaro M."/>
            <person name="Sun H."/>
            <person name="Tritt A."/>
            <person name="Yoshinaga Y."/>
            <person name="Zwiers L.-H."/>
            <person name="Turgeon B."/>
            <person name="Goodwin S."/>
            <person name="Spatafora J."/>
            <person name="Crous P."/>
            <person name="Grigoriev I."/>
        </authorList>
    </citation>
    <scope>NUCLEOTIDE SEQUENCE</scope>
    <source>
        <strain evidence="1">CBS 119925</strain>
    </source>
</reference>
<protein>
    <submittedName>
        <fullName evidence="1">Uncharacterized protein</fullName>
    </submittedName>
</protein>
<dbReference type="AlphaFoldDB" id="A0A6A6VEN6"/>
<gene>
    <name evidence="1" type="ORF">M011DRAFT_49782</name>
</gene>